<organism evidence="8 9">
    <name type="scientific">Littorina saxatilis</name>
    <dbReference type="NCBI Taxonomy" id="31220"/>
    <lineage>
        <taxon>Eukaryota</taxon>
        <taxon>Metazoa</taxon>
        <taxon>Spiralia</taxon>
        <taxon>Lophotrochozoa</taxon>
        <taxon>Mollusca</taxon>
        <taxon>Gastropoda</taxon>
        <taxon>Caenogastropoda</taxon>
        <taxon>Littorinimorpha</taxon>
        <taxon>Littorinoidea</taxon>
        <taxon>Littorinidae</taxon>
        <taxon>Littorina</taxon>
    </lineage>
</organism>
<evidence type="ECO:0000256" key="1">
    <source>
        <dbReference type="ARBA" id="ARBA00004127"/>
    </source>
</evidence>
<dbReference type="GO" id="GO:0012505">
    <property type="term" value="C:endomembrane system"/>
    <property type="evidence" value="ECO:0007669"/>
    <property type="project" value="UniProtKB-SubCell"/>
</dbReference>
<evidence type="ECO:0000256" key="2">
    <source>
        <dbReference type="ARBA" id="ARBA00008924"/>
    </source>
</evidence>
<evidence type="ECO:0000256" key="6">
    <source>
        <dbReference type="SAM" id="Phobius"/>
    </source>
</evidence>
<feature type="transmembrane region" description="Helical" evidence="6">
    <location>
        <begin position="100"/>
        <end position="118"/>
    </location>
</feature>
<keyword evidence="9" id="KW-1185">Reference proteome</keyword>
<evidence type="ECO:0000313" key="8">
    <source>
        <dbReference type="EMBL" id="KAK7107801.1"/>
    </source>
</evidence>
<feature type="transmembrane region" description="Helical" evidence="6">
    <location>
        <begin position="75"/>
        <end position="94"/>
    </location>
</feature>
<reference evidence="8 9" key="1">
    <citation type="submission" date="2024-02" db="EMBL/GenBank/DDBJ databases">
        <title>Chromosome-scale genome assembly of the rough periwinkle Littorina saxatilis.</title>
        <authorList>
            <person name="De Jode A."/>
            <person name="Faria R."/>
            <person name="Formenti G."/>
            <person name="Sims Y."/>
            <person name="Smith T.P."/>
            <person name="Tracey A."/>
            <person name="Wood J.M.D."/>
            <person name="Zagrodzka Z.B."/>
            <person name="Johannesson K."/>
            <person name="Butlin R.K."/>
            <person name="Leder E.H."/>
        </authorList>
    </citation>
    <scope>NUCLEOTIDE SEQUENCE [LARGE SCALE GENOMIC DNA]</scope>
    <source>
        <strain evidence="8">Snail1</strain>
        <tissue evidence="8">Muscle</tissue>
    </source>
</reference>
<dbReference type="AlphaFoldDB" id="A0AAN9BK52"/>
<feature type="domain" description="Transmembrane protein 135 N-terminal" evidence="7">
    <location>
        <begin position="13"/>
        <end position="142"/>
    </location>
</feature>
<dbReference type="InterPro" id="IPR026749">
    <property type="entry name" value="Tmem135"/>
</dbReference>
<proteinExistence type="inferred from homology"/>
<dbReference type="InterPro" id="IPR031926">
    <property type="entry name" value="TMEM135_N"/>
</dbReference>
<evidence type="ECO:0000256" key="5">
    <source>
        <dbReference type="ARBA" id="ARBA00023136"/>
    </source>
</evidence>
<accession>A0AAN9BK52</accession>
<comment type="caution">
    <text evidence="8">The sequence shown here is derived from an EMBL/GenBank/DDBJ whole genome shotgun (WGS) entry which is preliminary data.</text>
</comment>
<name>A0AAN9BK52_9CAEN</name>
<dbReference type="Proteomes" id="UP001374579">
    <property type="component" value="Unassembled WGS sequence"/>
</dbReference>
<evidence type="ECO:0000313" key="9">
    <source>
        <dbReference type="Proteomes" id="UP001374579"/>
    </source>
</evidence>
<keyword evidence="5 6" id="KW-0472">Membrane</keyword>
<dbReference type="PANTHER" id="PTHR12459">
    <property type="entry name" value="TRANSMEMBRANE PROTEIN 135-RELATED"/>
    <property type="match status" value="1"/>
</dbReference>
<evidence type="ECO:0000256" key="4">
    <source>
        <dbReference type="ARBA" id="ARBA00022989"/>
    </source>
</evidence>
<sequence length="165" mass="18575">MAIISKPVRLYCSCYELGHCWTPHCVKASTDVAKDVFSEAIKIYGALYLLTALFKRKGWKYYAKKFVPETLRSTLFLTVNGSLFVGLFCVTRQLLGTFYYLSSSFLPAFVAAGTALLLERRNRRGPLAIYITNLAVETGFRMLINRGIVRPIKNGEVGMMAWLIA</sequence>
<keyword evidence="4 6" id="KW-1133">Transmembrane helix</keyword>
<gene>
    <name evidence="8" type="ORF">V1264_015652</name>
</gene>
<dbReference type="EMBL" id="JBAMIC010000004">
    <property type="protein sequence ID" value="KAK7107801.1"/>
    <property type="molecule type" value="Genomic_DNA"/>
</dbReference>
<evidence type="ECO:0000259" key="7">
    <source>
        <dbReference type="Pfam" id="PF15982"/>
    </source>
</evidence>
<keyword evidence="3 6" id="KW-0812">Transmembrane</keyword>
<comment type="subcellular location">
    <subcellularLocation>
        <location evidence="1">Endomembrane system</location>
        <topology evidence="1">Multi-pass membrane protein</topology>
    </subcellularLocation>
</comment>
<comment type="similarity">
    <text evidence="2">Belongs to the TMEM135 family.</text>
</comment>
<evidence type="ECO:0000256" key="3">
    <source>
        <dbReference type="ARBA" id="ARBA00022692"/>
    </source>
</evidence>
<protein>
    <recommendedName>
        <fullName evidence="7">Transmembrane protein 135 N-terminal domain-containing protein</fullName>
    </recommendedName>
</protein>
<dbReference type="PANTHER" id="PTHR12459:SF15">
    <property type="entry name" value="TRANSMEMBRANE PROTEIN 135"/>
    <property type="match status" value="1"/>
</dbReference>
<dbReference type="Pfam" id="PF15982">
    <property type="entry name" value="TMEM135_C_rich"/>
    <property type="match status" value="1"/>
</dbReference>